<dbReference type="Gene3D" id="3.40.50.720">
    <property type="entry name" value="NAD(P)-binding Rossmann-like Domain"/>
    <property type="match status" value="1"/>
</dbReference>
<evidence type="ECO:0000259" key="2">
    <source>
        <dbReference type="SMART" id="SM00822"/>
    </source>
</evidence>
<dbReference type="PRINTS" id="PR00081">
    <property type="entry name" value="GDHRDH"/>
</dbReference>
<dbReference type="SUPFAM" id="SSF51735">
    <property type="entry name" value="NAD(P)-binding Rossmann-fold domains"/>
    <property type="match status" value="1"/>
</dbReference>
<dbReference type="AlphaFoldDB" id="A0A804LTB4"/>
<comment type="similarity">
    <text evidence="1">Belongs to the short-chain dehydrogenases/reductases (SDR) family.</text>
</comment>
<keyword evidence="5" id="KW-1267">Proteomics identification</keyword>
<evidence type="ECO:0007829" key="5">
    <source>
        <dbReference type="PeptideAtlas" id="A0A804LTB4"/>
    </source>
</evidence>
<reference evidence="3" key="3">
    <citation type="submission" date="2021-05" db="UniProtKB">
        <authorList>
            <consortium name="EnsemblPlants"/>
        </authorList>
    </citation>
    <scope>IDENTIFICATION</scope>
    <source>
        <strain evidence="3">cv. B73</strain>
    </source>
</reference>
<reference evidence="3" key="2">
    <citation type="submission" date="2019-07" db="EMBL/GenBank/DDBJ databases">
        <authorList>
            <person name="Seetharam A."/>
            <person name="Woodhouse M."/>
            <person name="Cannon E."/>
        </authorList>
    </citation>
    <scope>NUCLEOTIDE SEQUENCE [LARGE SCALE GENOMIC DNA]</scope>
    <source>
        <strain evidence="3">cv. B73</strain>
    </source>
</reference>
<dbReference type="PRINTS" id="PR00080">
    <property type="entry name" value="SDRFAMILY"/>
</dbReference>
<dbReference type="EnsemblPlants" id="Zm00001eb035040_T002">
    <property type="protein sequence ID" value="Zm00001eb035040_P002"/>
    <property type="gene ID" value="Zm00001eb035040"/>
</dbReference>
<dbReference type="InterPro" id="IPR036291">
    <property type="entry name" value="NAD(P)-bd_dom_sf"/>
</dbReference>
<reference evidence="4" key="1">
    <citation type="submission" date="2015-12" db="EMBL/GenBank/DDBJ databases">
        <title>Update maize B73 reference genome by single molecule sequencing technologies.</title>
        <authorList>
            <consortium name="Maize Genome Sequencing Project"/>
            <person name="Ware D."/>
        </authorList>
    </citation>
    <scope>NUCLEOTIDE SEQUENCE [LARGE SCALE GENOMIC DNA]</scope>
    <source>
        <strain evidence="4">cv. B73</strain>
    </source>
</reference>
<evidence type="ECO:0000313" key="4">
    <source>
        <dbReference type="Proteomes" id="UP000007305"/>
    </source>
</evidence>
<accession>A0A804LTB4</accession>
<dbReference type="InterPro" id="IPR057326">
    <property type="entry name" value="KR_dom"/>
</dbReference>
<proteinExistence type="evidence at protein level"/>
<dbReference type="SMART" id="SM00822">
    <property type="entry name" value="PKS_KR"/>
    <property type="match status" value="1"/>
</dbReference>
<organism evidence="3 4">
    <name type="scientific">Zea mays</name>
    <name type="common">Maize</name>
    <dbReference type="NCBI Taxonomy" id="4577"/>
    <lineage>
        <taxon>Eukaryota</taxon>
        <taxon>Viridiplantae</taxon>
        <taxon>Streptophyta</taxon>
        <taxon>Embryophyta</taxon>
        <taxon>Tracheophyta</taxon>
        <taxon>Spermatophyta</taxon>
        <taxon>Magnoliopsida</taxon>
        <taxon>Liliopsida</taxon>
        <taxon>Poales</taxon>
        <taxon>Poaceae</taxon>
        <taxon>PACMAD clade</taxon>
        <taxon>Panicoideae</taxon>
        <taxon>Andropogonodae</taxon>
        <taxon>Andropogoneae</taxon>
        <taxon>Tripsacinae</taxon>
        <taxon>Zea</taxon>
    </lineage>
</organism>
<dbReference type="FunFam" id="3.40.50.720:FF:000084">
    <property type="entry name" value="Short-chain dehydrogenase reductase"/>
    <property type="match status" value="1"/>
</dbReference>
<dbReference type="Gramene" id="Zm00001eb035040_T002">
    <property type="protein sequence ID" value="Zm00001eb035040_P002"/>
    <property type="gene ID" value="Zm00001eb035040"/>
</dbReference>
<dbReference type="InterPro" id="IPR002347">
    <property type="entry name" value="SDR_fam"/>
</dbReference>
<dbReference type="Proteomes" id="UP000007305">
    <property type="component" value="Chromosome 1"/>
</dbReference>
<evidence type="ECO:0000313" key="3">
    <source>
        <dbReference type="EnsemblPlants" id="Zm00001eb035040_P002"/>
    </source>
</evidence>
<dbReference type="CDD" id="cd05233">
    <property type="entry name" value="SDR_c"/>
    <property type="match status" value="1"/>
</dbReference>
<sequence>MSSAGPPPPLPPWSRLEGQVVLVTGASSGIGRDFCLDLARAGCRVVAAARRADRLRSLCDEINASAASRAPRAVAVEVDVAAGGSALEAAVQKAWDAFGRIDALVNNAGIRGAVHSPLDWPEDEWDRIIKTNLTGSWLVAKHVCRRMRDAKLKGSVVNITSIAGLNRGHLPGSTGYASSKAAVHYATKIMALELGADRIRVNSIAPGLFKSEITAPLFQKRWLSTVASKIVPLKEHGATDPALTSLVRFLIHEASSYVTGNIFIVDSDLLRCRPGGDAQVLNPSCLSLLQLFEADVYSVLDGSTNKTHKSVTGKRRLPRNFLEMKTKETMMLLVPQTLMLSNVLLDTSTTSCEGSLLGTVPVRLGYS</sequence>
<dbReference type="Pfam" id="PF00106">
    <property type="entry name" value="adh_short"/>
    <property type="match status" value="1"/>
</dbReference>
<keyword evidence="4" id="KW-1185">Reference proteome</keyword>
<dbReference type="PANTHER" id="PTHR44375:SF2">
    <property type="entry name" value="BETA-KETOACYL-ACP REDUCTASE-LIKE PROTEIN-RELATED"/>
    <property type="match status" value="1"/>
</dbReference>
<protein>
    <recommendedName>
        <fullName evidence="2">Ketoreductase domain-containing protein</fullName>
    </recommendedName>
</protein>
<feature type="domain" description="Ketoreductase" evidence="2">
    <location>
        <begin position="19"/>
        <end position="212"/>
    </location>
</feature>
<name>A0A804LTB4_MAIZE</name>
<dbReference type="PANTHER" id="PTHR44375">
    <property type="entry name" value="BETA-KETOACYL-ACP REDUCTASE-LIKE PROTEIN-RELATED"/>
    <property type="match status" value="1"/>
</dbReference>
<evidence type="ECO:0000256" key="1">
    <source>
        <dbReference type="RuleBase" id="RU000363"/>
    </source>
</evidence>